<dbReference type="SFLD" id="SFLDG01058">
    <property type="entry name" value="lipoyl_synthase_like"/>
    <property type="match status" value="1"/>
</dbReference>
<dbReference type="InterPro" id="IPR004143">
    <property type="entry name" value="BPL_LPL_catalytic"/>
</dbReference>
<dbReference type="UniPathway" id="UPA00538">
    <property type="reaction ID" value="UER00593"/>
</dbReference>
<sequence>MKYINLPAPRQGESRQLPFYFAVEEYVAKHFTDDDYFFIWQVEPTAMLGRNQLLENEVNEQYCREHGVHIYRRKSGGGTVYADRGCLQFSYITKEGNVNALFNDYIDLVVKAINRLGVAVSSSGRNDILVEGKKVAGAAFYRYGNRSVLHNTLLYSTDLDQLASCLKPSKKLESKGVKSNRQRVANLGDYTRLTLPQFVEQLRQLVCGDSQITLNQVHMQGVAQLEKPLASHEFVYDNSPSYTVKRSLILKDVGEIEARVQVKAGKIQYINLVGDYFLLGDLDRDLLARLQGVAYDREAVTQALDGVDTGKVIRNLTVMQFLRLLFGRPPHLPKPEWLKIDLTSTTTTRHTSDAVAGNHLNTICTSGLCPNKAECWKAGTATLMIGGNVCTRNCRFCNTPSGRPQPLDPYEPLNVAKAVAQLQLKHAVITSVDRDDLPDLGARHWSLTVKAIKELNPHTTVEVLIPDFQGRLDLVDMVLAEQPYIVGHNIETVRRLTPAVRSVAQYDQSLDVLRHIAERGFTAKSGLMLGLGETEQEVEQTMDDLLAAGCKILTIGQYLQPTLRHIAVKAYIKPSKFAQYKQLGEDKGFEQVVSGPFVRSSYHAEQYKTLQRQE</sequence>
<dbReference type="EMBL" id="VULT01000017">
    <property type="protein sequence ID" value="MSS18191.1"/>
    <property type="molecule type" value="Genomic_DNA"/>
</dbReference>
<feature type="binding site" evidence="14">
    <location>
        <position position="601"/>
    </location>
    <ligand>
        <name>[4Fe-4S] cluster</name>
        <dbReference type="ChEBI" id="CHEBI:49883"/>
        <label>1</label>
    </ligand>
</feature>
<organism evidence="17 18">
    <name type="scientific">Sodaliphilus pleomorphus</name>
    <dbReference type="NCBI Taxonomy" id="2606626"/>
    <lineage>
        <taxon>Bacteria</taxon>
        <taxon>Pseudomonadati</taxon>
        <taxon>Bacteroidota</taxon>
        <taxon>Bacteroidia</taxon>
        <taxon>Bacteroidales</taxon>
        <taxon>Muribaculaceae</taxon>
        <taxon>Sodaliphilus</taxon>
    </lineage>
</organism>
<dbReference type="NCBIfam" id="TIGR00510">
    <property type="entry name" value="lipA"/>
    <property type="match status" value="1"/>
</dbReference>
<comment type="catalytic activity">
    <reaction evidence="13">
        <text>L-lysyl-[lipoyl-carrier protein] + (R)-lipoate + ATP = N(6)-[(R)-lipoyl]-L-lysyl-[lipoyl-carrier protein] + AMP + diphosphate + H(+)</text>
        <dbReference type="Rhea" id="RHEA:49288"/>
        <dbReference type="Rhea" id="RHEA-COMP:10500"/>
        <dbReference type="Rhea" id="RHEA-COMP:10502"/>
        <dbReference type="ChEBI" id="CHEBI:15378"/>
        <dbReference type="ChEBI" id="CHEBI:29969"/>
        <dbReference type="ChEBI" id="CHEBI:30616"/>
        <dbReference type="ChEBI" id="CHEBI:33019"/>
        <dbReference type="ChEBI" id="CHEBI:83088"/>
        <dbReference type="ChEBI" id="CHEBI:83099"/>
        <dbReference type="ChEBI" id="CHEBI:456215"/>
        <dbReference type="EC" id="6.3.1.20"/>
    </reaction>
</comment>
<dbReference type="InterPro" id="IPR007197">
    <property type="entry name" value="rSAM"/>
</dbReference>
<dbReference type="GO" id="GO:0009249">
    <property type="term" value="P:protein lipoylation"/>
    <property type="evidence" value="ECO:0007669"/>
    <property type="project" value="UniProtKB-UniRule"/>
</dbReference>
<evidence type="ECO:0000256" key="2">
    <source>
        <dbReference type="ARBA" id="ARBA00005124"/>
    </source>
</evidence>
<dbReference type="SFLD" id="SFLDS00029">
    <property type="entry name" value="Radical_SAM"/>
    <property type="match status" value="1"/>
</dbReference>
<evidence type="ECO:0000256" key="11">
    <source>
        <dbReference type="ARBA" id="ARBA00023014"/>
    </source>
</evidence>
<evidence type="ECO:0000256" key="1">
    <source>
        <dbReference type="ARBA" id="ARBA00005085"/>
    </source>
</evidence>
<evidence type="ECO:0000256" key="13">
    <source>
        <dbReference type="ARBA" id="ARBA00048037"/>
    </source>
</evidence>
<dbReference type="GO" id="GO:0005524">
    <property type="term" value="F:ATP binding"/>
    <property type="evidence" value="ECO:0007669"/>
    <property type="project" value="UniProtKB-KW"/>
</dbReference>
<dbReference type="GO" id="GO:0016992">
    <property type="term" value="F:lipoate synthase activity"/>
    <property type="evidence" value="ECO:0007669"/>
    <property type="project" value="UniProtKB-UniRule"/>
</dbReference>
<keyword evidence="14" id="KW-0963">Cytoplasm</keyword>
<feature type="domain" description="Radical SAM core" evidence="16">
    <location>
        <begin position="376"/>
        <end position="590"/>
    </location>
</feature>
<dbReference type="InterPro" id="IPR013785">
    <property type="entry name" value="Aldolase_TIM"/>
</dbReference>
<keyword evidence="9" id="KW-0067">ATP-binding</keyword>
<keyword evidence="11 14" id="KW-0411">Iron-sulfur</keyword>
<evidence type="ECO:0000256" key="4">
    <source>
        <dbReference type="ARBA" id="ARBA00022598"/>
    </source>
</evidence>
<dbReference type="Proteomes" id="UP000483362">
    <property type="component" value="Unassembled WGS sequence"/>
</dbReference>
<feature type="binding site" evidence="14">
    <location>
        <position position="364"/>
    </location>
    <ligand>
        <name>[4Fe-4S] cluster</name>
        <dbReference type="ChEBI" id="CHEBI:49883"/>
        <label>1</label>
    </ligand>
</feature>
<gene>
    <name evidence="14 17" type="primary">lipA</name>
    <name evidence="17" type="ORF">FYJ29_10535</name>
</gene>
<dbReference type="UniPathway" id="UPA00537">
    <property type="reaction ID" value="UER00594"/>
</dbReference>
<dbReference type="Gene3D" id="3.20.20.70">
    <property type="entry name" value="Aldolase class I"/>
    <property type="match status" value="1"/>
</dbReference>
<accession>A0A6L5XD73</accession>
<dbReference type="AlphaFoldDB" id="A0A6L5XD73"/>
<dbReference type="InterPro" id="IPR058240">
    <property type="entry name" value="rSAM_sf"/>
</dbReference>
<dbReference type="EC" id="2.8.1.8" evidence="14"/>
<evidence type="ECO:0000313" key="18">
    <source>
        <dbReference type="Proteomes" id="UP000483362"/>
    </source>
</evidence>
<dbReference type="InterPro" id="IPR006638">
    <property type="entry name" value="Elp3/MiaA/NifB-like_rSAM"/>
</dbReference>
<evidence type="ECO:0000256" key="3">
    <source>
        <dbReference type="ARBA" id="ARBA00022485"/>
    </source>
</evidence>
<dbReference type="CDD" id="cd01335">
    <property type="entry name" value="Radical_SAM"/>
    <property type="match status" value="1"/>
</dbReference>
<dbReference type="PANTHER" id="PTHR10949:SF0">
    <property type="entry name" value="LIPOYL SYNTHASE, MITOCHONDRIAL"/>
    <property type="match status" value="1"/>
</dbReference>
<dbReference type="GO" id="GO:0051539">
    <property type="term" value="F:4 iron, 4 sulfur cluster binding"/>
    <property type="evidence" value="ECO:0007669"/>
    <property type="project" value="UniProtKB-UniRule"/>
</dbReference>
<feature type="binding site" evidence="14">
    <location>
        <position position="375"/>
    </location>
    <ligand>
        <name>[4Fe-4S] cluster</name>
        <dbReference type="ChEBI" id="CHEBI:49883"/>
        <label>1</label>
    </ligand>
</feature>
<comment type="caution">
    <text evidence="17">The sequence shown here is derived from an EMBL/GenBank/DDBJ whole genome shotgun (WGS) entry which is preliminary data.</text>
</comment>
<dbReference type="InterPro" id="IPR045864">
    <property type="entry name" value="aa-tRNA-synth_II/BPL/LPL"/>
</dbReference>
<comment type="catalytic activity">
    <reaction evidence="12 14">
        <text>[[Fe-S] cluster scaffold protein carrying a second [4Fe-4S](2+) cluster] + N(6)-octanoyl-L-lysyl-[protein] + 2 oxidized [2Fe-2S]-[ferredoxin] + 2 S-adenosyl-L-methionine + 4 H(+) = [[Fe-S] cluster scaffold protein] + N(6)-[(R)-dihydrolipoyl]-L-lysyl-[protein] + 4 Fe(3+) + 2 hydrogen sulfide + 2 5'-deoxyadenosine + 2 L-methionine + 2 reduced [2Fe-2S]-[ferredoxin]</text>
        <dbReference type="Rhea" id="RHEA:16585"/>
        <dbReference type="Rhea" id="RHEA-COMP:9928"/>
        <dbReference type="Rhea" id="RHEA-COMP:10000"/>
        <dbReference type="Rhea" id="RHEA-COMP:10001"/>
        <dbReference type="Rhea" id="RHEA-COMP:10475"/>
        <dbReference type="Rhea" id="RHEA-COMP:14568"/>
        <dbReference type="Rhea" id="RHEA-COMP:14569"/>
        <dbReference type="ChEBI" id="CHEBI:15378"/>
        <dbReference type="ChEBI" id="CHEBI:17319"/>
        <dbReference type="ChEBI" id="CHEBI:29034"/>
        <dbReference type="ChEBI" id="CHEBI:29919"/>
        <dbReference type="ChEBI" id="CHEBI:33722"/>
        <dbReference type="ChEBI" id="CHEBI:33737"/>
        <dbReference type="ChEBI" id="CHEBI:33738"/>
        <dbReference type="ChEBI" id="CHEBI:57844"/>
        <dbReference type="ChEBI" id="CHEBI:59789"/>
        <dbReference type="ChEBI" id="CHEBI:78809"/>
        <dbReference type="ChEBI" id="CHEBI:83100"/>
        <dbReference type="EC" id="2.8.1.8"/>
    </reaction>
</comment>
<dbReference type="PROSITE" id="PS51733">
    <property type="entry name" value="BPL_LPL_CATALYTIC"/>
    <property type="match status" value="1"/>
</dbReference>
<proteinExistence type="inferred from homology"/>
<feature type="binding site" evidence="14">
    <location>
        <position position="397"/>
    </location>
    <ligand>
        <name>[4Fe-4S] cluster</name>
        <dbReference type="ChEBI" id="CHEBI:49883"/>
        <label>2</label>
        <note>4Fe-4S-S-AdoMet</note>
    </ligand>
</feature>
<dbReference type="NCBIfam" id="NF004019">
    <property type="entry name" value="PRK05481.1"/>
    <property type="match status" value="1"/>
</dbReference>
<comment type="subcellular location">
    <subcellularLocation>
        <location evidence="14">Cytoplasm</location>
    </subcellularLocation>
</comment>
<keyword evidence="6 14" id="KW-0949">S-adenosyl-L-methionine</keyword>
<comment type="cofactor">
    <cofactor evidence="14">
        <name>[4Fe-4S] cluster</name>
        <dbReference type="ChEBI" id="CHEBI:49883"/>
    </cofactor>
    <text evidence="14">Binds 2 [4Fe-4S] clusters per subunit. One cluster is coordinated with 3 cysteines and an exchangeable S-adenosyl-L-methionine.</text>
</comment>
<dbReference type="SMART" id="SM00729">
    <property type="entry name" value="Elp3"/>
    <property type="match status" value="1"/>
</dbReference>
<name>A0A6L5XD73_9BACT</name>
<dbReference type="SUPFAM" id="SSF82649">
    <property type="entry name" value="SufE/NifU"/>
    <property type="match status" value="1"/>
</dbReference>
<evidence type="ECO:0000256" key="5">
    <source>
        <dbReference type="ARBA" id="ARBA00022679"/>
    </source>
</evidence>
<comment type="function">
    <text evidence="14">Catalyzes the radical-mediated insertion of two sulfur atoms into the C-6 and C-8 positions of the octanoyl moiety bound to the lipoyl domains of lipoate-dependent enzymes, thereby converting the octanoylated domains into lipoylated derivatives.</text>
</comment>
<evidence type="ECO:0000256" key="6">
    <source>
        <dbReference type="ARBA" id="ARBA00022691"/>
    </source>
</evidence>
<protein>
    <recommendedName>
        <fullName evidence="14">Lipoyl synthase</fullName>
        <ecNumber evidence="14">2.8.1.8</ecNumber>
    </recommendedName>
    <alternativeName>
        <fullName evidence="14">Lip-syn</fullName>
        <shortName evidence="14">LS</shortName>
    </alternativeName>
    <alternativeName>
        <fullName evidence="14">Lipoate synthase</fullName>
    </alternativeName>
    <alternativeName>
        <fullName evidence="14">Lipoic acid synthase</fullName>
    </alternativeName>
    <alternativeName>
        <fullName evidence="14">Sulfur insertion protein LipA</fullName>
    </alternativeName>
</protein>
<dbReference type="CDD" id="cd16443">
    <property type="entry name" value="LplA"/>
    <property type="match status" value="1"/>
</dbReference>
<comment type="pathway">
    <text evidence="1">Protein modification; protein lipoylation via exogenous pathway; protein N(6)-(lipoyl)lysine from lipoate: step 2/2.</text>
</comment>
<dbReference type="GO" id="GO:0005737">
    <property type="term" value="C:cytoplasm"/>
    <property type="evidence" value="ECO:0007669"/>
    <property type="project" value="UniProtKB-SubCell"/>
</dbReference>
<evidence type="ECO:0000256" key="8">
    <source>
        <dbReference type="ARBA" id="ARBA00022741"/>
    </source>
</evidence>
<keyword evidence="7 14" id="KW-0479">Metal-binding</keyword>
<evidence type="ECO:0000256" key="9">
    <source>
        <dbReference type="ARBA" id="ARBA00022840"/>
    </source>
</evidence>
<evidence type="ECO:0000259" key="15">
    <source>
        <dbReference type="PROSITE" id="PS51733"/>
    </source>
</evidence>
<dbReference type="PANTHER" id="PTHR10949">
    <property type="entry name" value="LIPOYL SYNTHASE"/>
    <property type="match status" value="1"/>
</dbReference>
<evidence type="ECO:0000259" key="16">
    <source>
        <dbReference type="PROSITE" id="PS51918"/>
    </source>
</evidence>
<keyword evidence="3 14" id="KW-0004">4Fe-4S</keyword>
<comment type="pathway">
    <text evidence="2">Protein modification; protein lipoylation via exogenous pathway; protein N(6)-(lipoyl)lysine from lipoate: step 1/2.</text>
</comment>
<dbReference type="Gene3D" id="3.30.390.50">
    <property type="entry name" value="CO dehydrogenase flavoprotein, C-terminal domain"/>
    <property type="match status" value="1"/>
</dbReference>
<keyword evidence="18" id="KW-1185">Reference proteome</keyword>
<reference evidence="17 18" key="1">
    <citation type="submission" date="2019-08" db="EMBL/GenBank/DDBJ databases">
        <title>In-depth cultivation of the pig gut microbiome towards novel bacterial diversity and tailored functional studies.</title>
        <authorList>
            <person name="Wylensek D."/>
            <person name="Hitch T.C.A."/>
            <person name="Clavel T."/>
        </authorList>
    </citation>
    <scope>NUCLEOTIDE SEQUENCE [LARGE SCALE GENOMIC DNA]</scope>
    <source>
        <strain evidence="17 18">Oil-RF-744-WCA-WT-10</strain>
    </source>
</reference>
<dbReference type="NCBIfam" id="TIGR00545">
    <property type="entry name" value="lipoyltrans"/>
    <property type="match status" value="1"/>
</dbReference>
<evidence type="ECO:0000256" key="14">
    <source>
        <dbReference type="HAMAP-Rule" id="MF_00206"/>
    </source>
</evidence>
<dbReference type="RefSeq" id="WP_154328828.1">
    <property type="nucleotide sequence ID" value="NZ_CP045696.1"/>
</dbReference>
<evidence type="ECO:0000256" key="12">
    <source>
        <dbReference type="ARBA" id="ARBA00047326"/>
    </source>
</evidence>
<dbReference type="Pfam" id="PF04055">
    <property type="entry name" value="Radical_SAM"/>
    <property type="match status" value="1"/>
</dbReference>
<dbReference type="PROSITE" id="PS51918">
    <property type="entry name" value="RADICAL_SAM"/>
    <property type="match status" value="1"/>
</dbReference>
<dbReference type="Pfam" id="PF10437">
    <property type="entry name" value="Lip_prot_lig_C"/>
    <property type="match status" value="1"/>
</dbReference>
<comment type="similarity">
    <text evidence="14">Belongs to the radical SAM superfamily. Lipoyl synthase family.</text>
</comment>
<feature type="binding site" evidence="14">
    <location>
        <position position="394"/>
    </location>
    <ligand>
        <name>[4Fe-4S] cluster</name>
        <dbReference type="ChEBI" id="CHEBI:49883"/>
        <label>2</label>
        <note>4Fe-4S-S-AdoMet</note>
    </ligand>
</feature>
<dbReference type="SUPFAM" id="SSF55681">
    <property type="entry name" value="Class II aaRS and biotin synthetases"/>
    <property type="match status" value="1"/>
</dbReference>
<dbReference type="SFLD" id="SFLDF00271">
    <property type="entry name" value="lipoyl_synthase"/>
    <property type="match status" value="1"/>
</dbReference>
<dbReference type="InterPro" id="IPR004562">
    <property type="entry name" value="LipoylTrfase_LipoateP_Ligase"/>
</dbReference>
<dbReference type="NCBIfam" id="NF009544">
    <property type="entry name" value="PRK12928.1"/>
    <property type="match status" value="1"/>
</dbReference>
<keyword evidence="8" id="KW-0547">Nucleotide-binding</keyword>
<evidence type="ECO:0000313" key="17">
    <source>
        <dbReference type="EMBL" id="MSS18191.1"/>
    </source>
</evidence>
<feature type="binding site" evidence="14">
    <location>
        <position position="390"/>
    </location>
    <ligand>
        <name>[4Fe-4S] cluster</name>
        <dbReference type="ChEBI" id="CHEBI:49883"/>
        <label>2</label>
        <note>4Fe-4S-S-AdoMet</note>
    </ligand>
</feature>
<dbReference type="Pfam" id="PF21948">
    <property type="entry name" value="LplA-B_cat"/>
    <property type="match status" value="1"/>
</dbReference>
<keyword evidence="5 14" id="KW-0808">Transferase</keyword>
<evidence type="ECO:0000256" key="10">
    <source>
        <dbReference type="ARBA" id="ARBA00023004"/>
    </source>
</evidence>
<keyword evidence="10 14" id="KW-0408">Iron</keyword>
<dbReference type="GO" id="GO:0046872">
    <property type="term" value="F:metal ion binding"/>
    <property type="evidence" value="ECO:0007669"/>
    <property type="project" value="UniProtKB-KW"/>
</dbReference>
<dbReference type="InterPro" id="IPR019491">
    <property type="entry name" value="Lipoate_protein_ligase_C"/>
</dbReference>
<comment type="pathway">
    <text evidence="14">Protein modification; protein lipoylation via endogenous pathway; protein N(6)-(lipoyl)lysine from octanoyl-[acyl-carrier-protein]: step 2/2.</text>
</comment>
<keyword evidence="4" id="KW-0436">Ligase</keyword>
<feature type="binding site" evidence="14">
    <location>
        <position position="369"/>
    </location>
    <ligand>
        <name>[4Fe-4S] cluster</name>
        <dbReference type="ChEBI" id="CHEBI:49883"/>
        <label>1</label>
    </ligand>
</feature>
<dbReference type="Gene3D" id="3.30.930.10">
    <property type="entry name" value="Bira Bifunctional Protein, Domain 2"/>
    <property type="match status" value="1"/>
</dbReference>
<feature type="domain" description="BPL/LPL catalytic" evidence="15">
    <location>
        <begin position="31"/>
        <end position="206"/>
    </location>
</feature>
<dbReference type="HAMAP" id="MF_00206">
    <property type="entry name" value="Lipoyl_synth"/>
    <property type="match status" value="1"/>
</dbReference>
<dbReference type="SUPFAM" id="SSF102114">
    <property type="entry name" value="Radical SAM enzymes"/>
    <property type="match status" value="1"/>
</dbReference>
<dbReference type="GO" id="GO:0016979">
    <property type="term" value="F:lipoate-protein ligase activity"/>
    <property type="evidence" value="ECO:0007669"/>
    <property type="project" value="UniProtKB-EC"/>
</dbReference>
<dbReference type="InterPro" id="IPR003698">
    <property type="entry name" value="Lipoyl_synth"/>
</dbReference>
<evidence type="ECO:0000256" key="7">
    <source>
        <dbReference type="ARBA" id="ARBA00022723"/>
    </source>
</evidence>